<dbReference type="EMBL" id="JAGSOG010000143">
    <property type="protein sequence ID" value="MBR7836452.1"/>
    <property type="molecule type" value="Genomic_DNA"/>
</dbReference>
<evidence type="ECO:0000313" key="2">
    <source>
        <dbReference type="EMBL" id="MBR7836452.1"/>
    </source>
</evidence>
<comment type="caution">
    <text evidence="2">The sequence shown here is derived from an EMBL/GenBank/DDBJ whole genome shotgun (WGS) entry which is preliminary data.</text>
</comment>
<dbReference type="RefSeq" id="WP_212530930.1">
    <property type="nucleotide sequence ID" value="NZ_JAGSOG010000143.1"/>
</dbReference>
<sequence length="122" mass="13462">MDLTVLTYVVYLLLSVILTVWVARTLSRTGHVFLVTLLRGDELVAGAVNRLLVVGFYLLDLGFVTLFMRIGGTVASIRACFEALSVKIGTVLLVLGVIHLANVYLLARIRRRSMRMLARGGE</sequence>
<feature type="transmembrane region" description="Helical" evidence="1">
    <location>
        <begin position="47"/>
        <end position="68"/>
    </location>
</feature>
<gene>
    <name evidence="2" type="ORF">KDL01_24455</name>
</gene>
<keyword evidence="1" id="KW-0812">Transmembrane</keyword>
<keyword evidence="3" id="KW-1185">Reference proteome</keyword>
<evidence type="ECO:0000313" key="3">
    <source>
        <dbReference type="Proteomes" id="UP000675781"/>
    </source>
</evidence>
<dbReference type="Proteomes" id="UP000675781">
    <property type="component" value="Unassembled WGS sequence"/>
</dbReference>
<feature type="transmembrane region" description="Helical" evidence="1">
    <location>
        <begin position="6"/>
        <end position="26"/>
    </location>
</feature>
<accession>A0A941EU54</accession>
<keyword evidence="1" id="KW-0472">Membrane</keyword>
<reference evidence="2" key="1">
    <citation type="submission" date="2021-04" db="EMBL/GenBank/DDBJ databases">
        <title>Genome based classification of Actinospica acidithermotolerans sp. nov., an actinobacterium isolated from an Indonesian hot spring.</title>
        <authorList>
            <person name="Kusuma A.B."/>
            <person name="Putra K.E."/>
            <person name="Nafisah S."/>
            <person name="Loh J."/>
            <person name="Nouioui I."/>
            <person name="Goodfellow M."/>
        </authorList>
    </citation>
    <scope>NUCLEOTIDE SEQUENCE</scope>
    <source>
        <strain evidence="2">CSCA 57</strain>
    </source>
</reference>
<keyword evidence="1" id="KW-1133">Transmembrane helix</keyword>
<organism evidence="2 3">
    <name type="scientific">Actinospica durhamensis</name>
    <dbReference type="NCBI Taxonomy" id="1508375"/>
    <lineage>
        <taxon>Bacteria</taxon>
        <taxon>Bacillati</taxon>
        <taxon>Actinomycetota</taxon>
        <taxon>Actinomycetes</taxon>
        <taxon>Catenulisporales</taxon>
        <taxon>Actinospicaceae</taxon>
        <taxon>Actinospica</taxon>
    </lineage>
</organism>
<feature type="transmembrane region" description="Helical" evidence="1">
    <location>
        <begin position="88"/>
        <end position="107"/>
    </location>
</feature>
<evidence type="ECO:0000256" key="1">
    <source>
        <dbReference type="SAM" id="Phobius"/>
    </source>
</evidence>
<name>A0A941EU54_9ACTN</name>
<proteinExistence type="predicted"/>
<dbReference type="AlphaFoldDB" id="A0A941EU54"/>
<protein>
    <submittedName>
        <fullName evidence="2">Uncharacterized protein</fullName>
    </submittedName>
</protein>